<keyword evidence="5" id="KW-0539">Nucleus</keyword>
<sequence length="93" mass="10439">MEENCYHSGSNWVPWPLQPPQLSASATNSPFHATPSWSIPLQGTSEDRAGSASNSHSQAEKRRRDRINAQLATLRKLIPRSDKVYPLQLNIKD</sequence>
<dbReference type="Gene3D" id="4.10.280.10">
    <property type="entry name" value="Helix-loop-helix DNA-binding domain"/>
    <property type="match status" value="1"/>
</dbReference>
<evidence type="ECO:0000256" key="5">
    <source>
        <dbReference type="ARBA" id="ARBA00023242"/>
    </source>
</evidence>
<dbReference type="PANTHER" id="PTHR45844:SF18">
    <property type="entry name" value="TRANSCRIPTION FACTOR BHLH51"/>
    <property type="match status" value="1"/>
</dbReference>
<dbReference type="GO" id="GO:0003677">
    <property type="term" value="F:DNA binding"/>
    <property type="evidence" value="ECO:0007669"/>
    <property type="project" value="UniProtKB-KW"/>
</dbReference>
<accession>A0A7J7CRC8</accession>
<protein>
    <recommendedName>
        <fullName evidence="7">BHLH domain-containing protein</fullName>
    </recommendedName>
</protein>
<keyword evidence="9" id="KW-1185">Reference proteome</keyword>
<dbReference type="Proteomes" id="UP000593562">
    <property type="component" value="Unassembled WGS sequence"/>
</dbReference>
<dbReference type="GO" id="GO:0005634">
    <property type="term" value="C:nucleus"/>
    <property type="evidence" value="ECO:0007669"/>
    <property type="project" value="UniProtKB-SubCell"/>
</dbReference>
<dbReference type="InterPro" id="IPR011598">
    <property type="entry name" value="bHLH_dom"/>
</dbReference>
<evidence type="ECO:0000313" key="9">
    <source>
        <dbReference type="Proteomes" id="UP000593562"/>
    </source>
</evidence>
<keyword evidence="4" id="KW-0804">Transcription</keyword>
<evidence type="ECO:0000256" key="4">
    <source>
        <dbReference type="ARBA" id="ARBA00023163"/>
    </source>
</evidence>
<feature type="domain" description="BHLH" evidence="7">
    <location>
        <begin position="51"/>
        <end position="93"/>
    </location>
</feature>
<keyword evidence="3" id="KW-0238">DNA-binding</keyword>
<dbReference type="EMBL" id="JAAARO010000014">
    <property type="protein sequence ID" value="KAF5736558.1"/>
    <property type="molecule type" value="Genomic_DNA"/>
</dbReference>
<comment type="caution">
    <text evidence="8">The sequence shown here is derived from an EMBL/GenBank/DDBJ whole genome shotgun (WGS) entry which is preliminary data.</text>
</comment>
<evidence type="ECO:0000259" key="7">
    <source>
        <dbReference type="PROSITE" id="PS50888"/>
    </source>
</evidence>
<evidence type="ECO:0000256" key="6">
    <source>
        <dbReference type="SAM" id="MobiDB-lite"/>
    </source>
</evidence>
<evidence type="ECO:0000256" key="1">
    <source>
        <dbReference type="ARBA" id="ARBA00004123"/>
    </source>
</evidence>
<comment type="subcellular location">
    <subcellularLocation>
        <location evidence="1">Nucleus</location>
    </subcellularLocation>
</comment>
<evidence type="ECO:0000256" key="3">
    <source>
        <dbReference type="ARBA" id="ARBA00023125"/>
    </source>
</evidence>
<name>A0A7J7CRC8_TRIWF</name>
<evidence type="ECO:0000256" key="2">
    <source>
        <dbReference type="ARBA" id="ARBA00023015"/>
    </source>
</evidence>
<dbReference type="InParanoid" id="A0A7J7CRC8"/>
<proteinExistence type="predicted"/>
<dbReference type="GO" id="GO:0046983">
    <property type="term" value="F:protein dimerization activity"/>
    <property type="evidence" value="ECO:0007669"/>
    <property type="project" value="InterPro"/>
</dbReference>
<dbReference type="Pfam" id="PF00010">
    <property type="entry name" value="HLH"/>
    <property type="match status" value="1"/>
</dbReference>
<gene>
    <name evidence="8" type="ORF">HS088_TW14G00702</name>
</gene>
<dbReference type="AlphaFoldDB" id="A0A7J7CRC8"/>
<feature type="compositionally biased region" description="Polar residues" evidence="6">
    <location>
        <begin position="20"/>
        <end position="44"/>
    </location>
</feature>
<dbReference type="InterPro" id="IPR036638">
    <property type="entry name" value="HLH_DNA-bd_sf"/>
</dbReference>
<feature type="region of interest" description="Disordered" evidence="6">
    <location>
        <begin position="1"/>
        <end position="68"/>
    </location>
</feature>
<reference evidence="8 9" key="1">
    <citation type="journal article" date="2020" name="Nat. Commun.">
        <title>Genome of Tripterygium wilfordii and identification of cytochrome P450 involved in triptolide biosynthesis.</title>
        <authorList>
            <person name="Tu L."/>
            <person name="Su P."/>
            <person name="Zhang Z."/>
            <person name="Gao L."/>
            <person name="Wang J."/>
            <person name="Hu T."/>
            <person name="Zhou J."/>
            <person name="Zhang Y."/>
            <person name="Zhao Y."/>
            <person name="Liu Y."/>
            <person name="Song Y."/>
            <person name="Tong Y."/>
            <person name="Lu Y."/>
            <person name="Yang J."/>
            <person name="Xu C."/>
            <person name="Jia M."/>
            <person name="Peters R.J."/>
            <person name="Huang L."/>
            <person name="Gao W."/>
        </authorList>
    </citation>
    <scope>NUCLEOTIDE SEQUENCE [LARGE SCALE GENOMIC DNA]</scope>
    <source>
        <strain evidence="9">cv. XIE 37</strain>
        <tissue evidence="8">Leaf</tissue>
    </source>
</reference>
<evidence type="ECO:0000313" key="8">
    <source>
        <dbReference type="EMBL" id="KAF5736558.1"/>
    </source>
</evidence>
<dbReference type="PROSITE" id="PS50888">
    <property type="entry name" value="BHLH"/>
    <property type="match status" value="1"/>
</dbReference>
<keyword evidence="2" id="KW-0805">Transcription regulation</keyword>
<dbReference type="GO" id="GO:0003700">
    <property type="term" value="F:DNA-binding transcription factor activity"/>
    <property type="evidence" value="ECO:0007669"/>
    <property type="project" value="InterPro"/>
</dbReference>
<dbReference type="PANTHER" id="PTHR45844">
    <property type="entry name" value="TRANSCRIPTION FACTOR BHLH30"/>
    <property type="match status" value="1"/>
</dbReference>
<organism evidence="8 9">
    <name type="scientific">Tripterygium wilfordii</name>
    <name type="common">Thunder God vine</name>
    <dbReference type="NCBI Taxonomy" id="458696"/>
    <lineage>
        <taxon>Eukaryota</taxon>
        <taxon>Viridiplantae</taxon>
        <taxon>Streptophyta</taxon>
        <taxon>Embryophyta</taxon>
        <taxon>Tracheophyta</taxon>
        <taxon>Spermatophyta</taxon>
        <taxon>Magnoliopsida</taxon>
        <taxon>eudicotyledons</taxon>
        <taxon>Gunneridae</taxon>
        <taxon>Pentapetalae</taxon>
        <taxon>rosids</taxon>
        <taxon>fabids</taxon>
        <taxon>Celastrales</taxon>
        <taxon>Celastraceae</taxon>
        <taxon>Tripterygium</taxon>
    </lineage>
</organism>
<dbReference type="InterPro" id="IPR045847">
    <property type="entry name" value="AIG1-like"/>
</dbReference>
<dbReference type="SUPFAM" id="SSF47459">
    <property type="entry name" value="HLH, helix-loop-helix DNA-binding domain"/>
    <property type="match status" value="1"/>
</dbReference>